<feature type="transmembrane region" description="Helical" evidence="10">
    <location>
        <begin position="410"/>
        <end position="430"/>
    </location>
</feature>
<dbReference type="InterPro" id="IPR003439">
    <property type="entry name" value="ABC_transporter-like_ATP-bd"/>
</dbReference>
<proteinExistence type="inferred from homology"/>
<dbReference type="CDD" id="cd03232">
    <property type="entry name" value="ABCG_PDR_domain2"/>
    <property type="match status" value="1"/>
</dbReference>
<dbReference type="Pfam" id="PF19055">
    <property type="entry name" value="ABC2_membrane_7"/>
    <property type="match status" value="1"/>
</dbReference>
<dbReference type="PANTHER" id="PTHR19241">
    <property type="entry name" value="ATP-BINDING CASSETTE TRANSPORTER"/>
    <property type="match status" value="1"/>
</dbReference>
<dbReference type="InterPro" id="IPR010929">
    <property type="entry name" value="PDR_CDR_ABC"/>
</dbReference>
<feature type="transmembrane region" description="Helical" evidence="10">
    <location>
        <begin position="519"/>
        <end position="539"/>
    </location>
</feature>
<evidence type="ECO:0000259" key="11">
    <source>
        <dbReference type="PROSITE" id="PS50893"/>
    </source>
</evidence>
<keyword evidence="7 10" id="KW-1133">Transmembrane helix</keyword>
<keyword evidence="6" id="KW-0067">ATP-binding</keyword>
<accession>A0ABY6U0A5</accession>
<name>A0ABY6U0A5_BIOOC</name>
<dbReference type="Proteomes" id="UP000766486">
    <property type="component" value="Unassembled WGS sequence"/>
</dbReference>
<comment type="similarity">
    <text evidence="2">Belongs to the ABC transporter superfamily. ABCG family. PDR (TC 3.A.1.205) subfamily.</text>
</comment>
<evidence type="ECO:0000256" key="8">
    <source>
        <dbReference type="ARBA" id="ARBA00023136"/>
    </source>
</evidence>
<evidence type="ECO:0000256" key="9">
    <source>
        <dbReference type="SAM" id="MobiDB-lite"/>
    </source>
</evidence>
<comment type="subcellular location">
    <subcellularLocation>
        <location evidence="1">Membrane</location>
        <topology evidence="1">Multi-pass membrane protein</topology>
    </subcellularLocation>
</comment>
<evidence type="ECO:0000313" key="12">
    <source>
        <dbReference type="EMBL" id="VUC23836.1"/>
    </source>
</evidence>
<dbReference type="CDD" id="cd03233">
    <property type="entry name" value="ABCG_PDR_domain1"/>
    <property type="match status" value="1"/>
</dbReference>
<evidence type="ECO:0000256" key="7">
    <source>
        <dbReference type="ARBA" id="ARBA00022989"/>
    </source>
</evidence>
<keyword evidence="4 10" id="KW-0812">Transmembrane</keyword>
<evidence type="ECO:0000256" key="10">
    <source>
        <dbReference type="SAM" id="Phobius"/>
    </source>
</evidence>
<dbReference type="EMBL" id="CABFNS010000712">
    <property type="protein sequence ID" value="VUC23836.1"/>
    <property type="molecule type" value="Genomic_DNA"/>
</dbReference>
<evidence type="ECO:0000256" key="6">
    <source>
        <dbReference type="ARBA" id="ARBA00022840"/>
    </source>
</evidence>
<evidence type="ECO:0000313" key="13">
    <source>
        <dbReference type="Proteomes" id="UP000766486"/>
    </source>
</evidence>
<dbReference type="SMART" id="SM00382">
    <property type="entry name" value="AAA"/>
    <property type="match status" value="2"/>
</dbReference>
<feature type="transmembrane region" description="Helical" evidence="10">
    <location>
        <begin position="1363"/>
        <end position="1384"/>
    </location>
</feature>
<keyword evidence="5" id="KW-0547">Nucleotide-binding</keyword>
<evidence type="ECO:0000256" key="3">
    <source>
        <dbReference type="ARBA" id="ARBA00022448"/>
    </source>
</evidence>
<feature type="domain" description="ABC transporter" evidence="11">
    <location>
        <begin position="68"/>
        <end position="309"/>
    </location>
</feature>
<dbReference type="Gene3D" id="3.40.50.300">
    <property type="entry name" value="P-loop containing nucleotide triphosphate hydrolases"/>
    <property type="match status" value="2"/>
</dbReference>
<dbReference type="InterPro" id="IPR034001">
    <property type="entry name" value="ABCG_PDR_1"/>
</dbReference>
<dbReference type="Pfam" id="PF06422">
    <property type="entry name" value="PDR_CDR"/>
    <property type="match status" value="1"/>
</dbReference>
<keyword evidence="13" id="KW-1185">Reference proteome</keyword>
<comment type="caution">
    <text evidence="12">The sequence shown here is derived from an EMBL/GenBank/DDBJ whole genome shotgun (WGS) entry which is preliminary data.</text>
</comment>
<dbReference type="Pfam" id="PF00005">
    <property type="entry name" value="ABC_tran"/>
    <property type="match status" value="2"/>
</dbReference>
<dbReference type="SUPFAM" id="SSF52540">
    <property type="entry name" value="P-loop containing nucleoside triphosphate hydrolases"/>
    <property type="match status" value="2"/>
</dbReference>
<evidence type="ECO:0000256" key="2">
    <source>
        <dbReference type="ARBA" id="ARBA00006012"/>
    </source>
</evidence>
<dbReference type="PROSITE" id="PS50893">
    <property type="entry name" value="ABC_TRANSPORTER_2"/>
    <property type="match status" value="2"/>
</dbReference>
<dbReference type="InterPro" id="IPR013525">
    <property type="entry name" value="ABC2_TM"/>
</dbReference>
<feature type="transmembrane region" description="Helical" evidence="10">
    <location>
        <begin position="1158"/>
        <end position="1189"/>
    </location>
</feature>
<feature type="transmembrane region" description="Helical" evidence="10">
    <location>
        <begin position="442"/>
        <end position="464"/>
    </location>
</feature>
<feature type="transmembrane region" description="Helical" evidence="10">
    <location>
        <begin position="1209"/>
        <end position="1231"/>
    </location>
</feature>
<dbReference type="InterPro" id="IPR027417">
    <property type="entry name" value="P-loop_NTPase"/>
</dbReference>
<protein>
    <recommendedName>
        <fullName evidence="11">ABC transporter domain-containing protein</fullName>
    </recommendedName>
</protein>
<dbReference type="InterPro" id="IPR043926">
    <property type="entry name" value="ABCG_dom"/>
</dbReference>
<reference evidence="12 13" key="1">
    <citation type="submission" date="2019-06" db="EMBL/GenBank/DDBJ databases">
        <authorList>
            <person name="Broberg M."/>
        </authorList>
    </citation>
    <scope>NUCLEOTIDE SEQUENCE [LARGE SCALE GENOMIC DNA]</scope>
</reference>
<feature type="domain" description="ABC transporter" evidence="11">
    <location>
        <begin position="744"/>
        <end position="986"/>
    </location>
</feature>
<dbReference type="InterPro" id="IPR003593">
    <property type="entry name" value="AAA+_ATPase"/>
</dbReference>
<keyword evidence="8 10" id="KW-0472">Membrane</keyword>
<feature type="region of interest" description="Disordered" evidence="9">
    <location>
        <begin position="1"/>
        <end position="31"/>
    </location>
</feature>
<gene>
    <name evidence="12" type="ORF">CLO192961_LOCUS128034</name>
</gene>
<keyword evidence="3" id="KW-0813">Transport</keyword>
<feature type="compositionally biased region" description="Polar residues" evidence="9">
    <location>
        <begin position="11"/>
        <end position="30"/>
    </location>
</feature>
<evidence type="ECO:0000256" key="4">
    <source>
        <dbReference type="ARBA" id="ARBA00022692"/>
    </source>
</evidence>
<evidence type="ECO:0000256" key="5">
    <source>
        <dbReference type="ARBA" id="ARBA00022741"/>
    </source>
</evidence>
<evidence type="ECO:0000256" key="1">
    <source>
        <dbReference type="ARBA" id="ARBA00004141"/>
    </source>
</evidence>
<sequence length="1400" mass="157329">MRNHAALAGSIDQSSPTASEPRVKSSSDPGSYTRHRVGVSFYNLSCHGFVKSERYQATVFSYLLAIPKFIVDLVRTRPAHKVKILQEFEGLIRPGEMLLVLGRPGSGCSTFLKTLSGETNGFEVASESDICYQGLEFEEFHRKFKDLRVYLAELDVHFPELTLGQTLSFAASTRQRDAVNKEAKLVAEQFQLSDAFDTKIGNDMIRGISGGEKRRTSIAEAFIGGAQLQFWDNSTRGLDSLTALNFTRLLRHSTNSRKSTVVMSLYQASEAIYNMFDKVTLLYEGRQIYFGSADSAVEYFTSLGFVMPKGATTADFLTSLTSPAERVVRPGCEYVAPRLPEEFAIRWKHSTQAQAIREEIEAERNSYEAGQRLTMSGRGSSVYAMPWPRQAIFCMQRAAQRIRNDAGPTIGAIVANIILGLVIGSAFYNLPETTDGVQQRAVVIFFSLIVNSFSPAYEITLMWISRPVVEKQHRYAFYRPCMEALASIMTEFPNKLASSFGLHLPIYFLANLKLEASAFFIHWFFMLANMLTMSMLFRLIGSLSRALEESIPPVSVLSLLCVIYNGFVVPPEYMRPWLGWFWRINPVAYTYEGLMINEFRDRQFRCTTTIPTGPAYSEVGSDEKICTVIGSTPGQQYVNGSKYLSLKYGYQTDHLWRNIGILFGMAIPLCLAYLLAVQFIPSRPSRGEILFFKRGQFKRNLSSPDQETGNIELLLHDTEDTPKSRTQETDNIIDTPPRRGAATFHWESLSYKINTQAGMKSILSDINGWVRPGTLTALMGVTGAGKTALLDTLAGRITAGAVTGSIYVNGTERDRSFRRRMGYVQQNDIHLHTTTVREALQFSALLRQPKSTSKAEKLAYVEEVLEIMDMTQYAEAIVGVPGEGLNIEQRKRLTIAVEMASKPELLLFLDEPTSGLDSQTAWSICTLLRKLADSEQTILCTIHQPSSQLFSMFDQLLLLDKGGTTLYFGNIGPDAASVIKYFERQDAPAYRAHENPAEWILQVTGNLPETTEVDNPPLVRQDWSQKWESSPEKAAVVEELENLRNLRFNTPMNLTEEYQDTYATTQFRQFAIVSRRIFNEQWRDPSYTLSKITLCISLSFINGFSFYKTSLDIQGLTSLIFSMFLITQLFSCINQLIIPRFVKGRQLFEARERHSNSYTWSVFIAANIFTELVWQTAISVAVFVCWYYPVGLYRQNNSPHPLHERGLLNFILIWLFNLWANTMSQVFGAGIEHGELVVQAATLCFWLSLVFCGILVPPDSLGSFWIWMYRLSPLTYLTEGLALSGLGNATVVCSDIELLNVSLPRNSSNGVTCAQYLEAHIKLVGGSVLNPEGTDQCQVCPIANADTILALFGMRSGVAWRNVGIMAAYVVFNMLATFGIYWLARVPRKLNKRTGKDQDC</sequence>
<organism evidence="12 13">
    <name type="scientific">Bionectria ochroleuca</name>
    <name type="common">Gliocladium roseum</name>
    <dbReference type="NCBI Taxonomy" id="29856"/>
    <lineage>
        <taxon>Eukaryota</taxon>
        <taxon>Fungi</taxon>
        <taxon>Dikarya</taxon>
        <taxon>Ascomycota</taxon>
        <taxon>Pezizomycotina</taxon>
        <taxon>Sordariomycetes</taxon>
        <taxon>Hypocreomycetidae</taxon>
        <taxon>Hypocreales</taxon>
        <taxon>Bionectriaceae</taxon>
        <taxon>Clonostachys</taxon>
    </lineage>
</organism>
<dbReference type="Pfam" id="PF01061">
    <property type="entry name" value="ABC2_membrane"/>
    <property type="match status" value="2"/>
</dbReference>
<feature type="transmembrane region" description="Helical" evidence="10">
    <location>
        <begin position="1113"/>
        <end position="1137"/>
    </location>
</feature>
<feature type="transmembrane region" description="Helical" evidence="10">
    <location>
        <begin position="655"/>
        <end position="676"/>
    </location>
</feature>
<feature type="transmembrane region" description="Helical" evidence="10">
    <location>
        <begin position="1243"/>
        <end position="1267"/>
    </location>
</feature>
<dbReference type="InterPro" id="IPR034003">
    <property type="entry name" value="ABCG_PDR_2"/>
</dbReference>